<gene>
    <name evidence="1" type="ORF">HGP29_03805</name>
</gene>
<comment type="caution">
    <text evidence="1">The sequence shown here is derived from an EMBL/GenBank/DDBJ whole genome shotgun (WGS) entry which is preliminary data.</text>
</comment>
<organism evidence="1 2">
    <name type="scientific">Flammeovirga agarivorans</name>
    <dbReference type="NCBI Taxonomy" id="2726742"/>
    <lineage>
        <taxon>Bacteria</taxon>
        <taxon>Pseudomonadati</taxon>
        <taxon>Bacteroidota</taxon>
        <taxon>Cytophagia</taxon>
        <taxon>Cytophagales</taxon>
        <taxon>Flammeovirgaceae</taxon>
        <taxon>Flammeovirga</taxon>
    </lineage>
</organism>
<protein>
    <submittedName>
        <fullName evidence="1">Uncharacterized protein</fullName>
    </submittedName>
</protein>
<sequence>MRSSYLFLSFLLLSFFGFGQEIDKSKQIKLYKGIYTEMTGDQVSEYLLETLKTKKNVNGDYRINFLDEDAFLLPVFEHNKLKKVQIIFKNEDIEAIKHSLVHIESAFKESDGWTEVKSEDYVWLFYKKLEKKIDSKNQIAVYSLGIYHDEIGHRWHAILHIAPRMEDGDDLDQQMVDKKKTLIDSDL</sequence>
<keyword evidence="2" id="KW-1185">Reference proteome</keyword>
<proteinExistence type="predicted"/>
<name>A0A7X8SHF6_9BACT</name>
<dbReference type="Proteomes" id="UP000585050">
    <property type="component" value="Unassembled WGS sequence"/>
</dbReference>
<dbReference type="RefSeq" id="WP_168881016.1">
    <property type="nucleotide sequence ID" value="NZ_JABAIL010000001.1"/>
</dbReference>
<reference evidence="1 2" key="1">
    <citation type="submission" date="2020-04" db="EMBL/GenBank/DDBJ databases">
        <title>Flammeovirga sp. SR4, a novel species isolated from seawater.</title>
        <authorList>
            <person name="Wang X."/>
        </authorList>
    </citation>
    <scope>NUCLEOTIDE SEQUENCE [LARGE SCALE GENOMIC DNA]</scope>
    <source>
        <strain evidence="1 2">SR4</strain>
    </source>
</reference>
<dbReference type="AlphaFoldDB" id="A0A7X8SHF6"/>
<dbReference type="EMBL" id="JABAIL010000001">
    <property type="protein sequence ID" value="NLR90313.1"/>
    <property type="molecule type" value="Genomic_DNA"/>
</dbReference>
<accession>A0A7X8SHF6</accession>
<evidence type="ECO:0000313" key="1">
    <source>
        <dbReference type="EMBL" id="NLR90313.1"/>
    </source>
</evidence>
<evidence type="ECO:0000313" key="2">
    <source>
        <dbReference type="Proteomes" id="UP000585050"/>
    </source>
</evidence>